<gene>
    <name evidence="1" type="ORF">ABRY94_11810</name>
</gene>
<proteinExistence type="predicted"/>
<protein>
    <submittedName>
        <fullName evidence="1">Uncharacterized protein</fullName>
    </submittedName>
</protein>
<dbReference type="AlphaFoldDB" id="A0AB39ER44"/>
<dbReference type="RefSeq" id="WP_368655411.1">
    <property type="nucleotide sequence ID" value="NZ_CP158262.1"/>
</dbReference>
<accession>A0AB39ER44</accession>
<sequence length="72" mass="7864">MIFCLSVSDTEGRVILDDESHGDTLAVIEARTWIEARGQALGRKEMDPFDYRPGFGWALRKSCPATPAGPPG</sequence>
<evidence type="ECO:0000313" key="1">
    <source>
        <dbReference type="EMBL" id="XDJ68751.1"/>
    </source>
</evidence>
<organism evidence="1">
    <name type="scientific">Castellaniella ginsengisoli</name>
    <dbReference type="NCBI Taxonomy" id="546114"/>
    <lineage>
        <taxon>Bacteria</taxon>
        <taxon>Pseudomonadati</taxon>
        <taxon>Pseudomonadota</taxon>
        <taxon>Betaproteobacteria</taxon>
        <taxon>Burkholderiales</taxon>
        <taxon>Alcaligenaceae</taxon>
        <taxon>Castellaniella</taxon>
    </lineage>
</organism>
<dbReference type="EMBL" id="CP158262">
    <property type="protein sequence ID" value="XDJ68751.1"/>
    <property type="molecule type" value="Genomic_DNA"/>
</dbReference>
<reference evidence="1" key="1">
    <citation type="submission" date="2024-05" db="EMBL/GenBank/DDBJ databases">
        <authorList>
            <person name="Luo Y.-C."/>
            <person name="Nicholds J."/>
            <person name="Mortimer T."/>
            <person name="Maboni G."/>
        </authorList>
    </citation>
    <scope>NUCLEOTIDE SEQUENCE</scope>
    <source>
        <strain evidence="1">144863</strain>
    </source>
</reference>
<name>A0AB39ER44_9BURK</name>